<comment type="similarity">
    <text evidence="6">Belongs to the PINc/VapC protein family.</text>
</comment>
<evidence type="ECO:0000256" key="2">
    <source>
        <dbReference type="ARBA" id="ARBA00022722"/>
    </source>
</evidence>
<name>A0ABV9E2N4_9ACTN</name>
<protein>
    <recommendedName>
        <fullName evidence="6">Ribonuclease VapC</fullName>
        <shortName evidence="6">RNase VapC</shortName>
        <ecNumber evidence="6">3.1.-.-</ecNumber>
    </recommendedName>
    <alternativeName>
        <fullName evidence="6">Toxin VapC</fullName>
    </alternativeName>
</protein>
<feature type="binding site" evidence="6">
    <location>
        <position position="99"/>
    </location>
    <ligand>
        <name>Mg(2+)</name>
        <dbReference type="ChEBI" id="CHEBI:18420"/>
    </ligand>
</feature>
<feature type="domain" description="PIN" evidence="7">
    <location>
        <begin position="4"/>
        <end position="123"/>
    </location>
</feature>
<dbReference type="EMBL" id="JBHSFQ010000036">
    <property type="protein sequence ID" value="MFC4565361.1"/>
    <property type="molecule type" value="Genomic_DNA"/>
</dbReference>
<gene>
    <name evidence="6" type="primary">vapC</name>
    <name evidence="8" type="ORF">ACFO4E_26190</name>
</gene>
<evidence type="ECO:0000256" key="3">
    <source>
        <dbReference type="ARBA" id="ARBA00022723"/>
    </source>
</evidence>
<evidence type="ECO:0000259" key="7">
    <source>
        <dbReference type="Pfam" id="PF01850"/>
    </source>
</evidence>
<sequence length="137" mass="15147">MTLVVDAGPLYAHMDADDTFHAAARDLLTRHRGPLVLPVLAIAEVVHILASRLGNRAEVALLGDLEDGLFEVEQVHQQDWPRIRELVEQYADLPLGTTDASVIAAAERLRVTEVATTDRRHFSVVRPKHVSAFTLLP</sequence>
<comment type="function">
    <text evidence="6">Toxic component of a toxin-antitoxin (TA) system. An RNase.</text>
</comment>
<dbReference type="Gene3D" id="3.40.50.1010">
    <property type="entry name" value="5'-nuclease"/>
    <property type="match status" value="1"/>
</dbReference>
<keyword evidence="3 6" id="KW-0479">Metal-binding</keyword>
<evidence type="ECO:0000256" key="5">
    <source>
        <dbReference type="ARBA" id="ARBA00022842"/>
    </source>
</evidence>
<dbReference type="RefSeq" id="WP_378579231.1">
    <property type="nucleotide sequence ID" value="NZ_JBHSFQ010000036.1"/>
</dbReference>
<comment type="caution">
    <text evidence="8">The sequence shown here is derived from an EMBL/GenBank/DDBJ whole genome shotgun (WGS) entry which is preliminary data.</text>
</comment>
<evidence type="ECO:0000256" key="1">
    <source>
        <dbReference type="ARBA" id="ARBA00022649"/>
    </source>
</evidence>
<keyword evidence="1 6" id="KW-1277">Toxin-antitoxin system</keyword>
<dbReference type="InterPro" id="IPR002716">
    <property type="entry name" value="PIN_dom"/>
</dbReference>
<dbReference type="EC" id="3.1.-.-" evidence="6"/>
<keyword evidence="5 6" id="KW-0460">Magnesium</keyword>
<comment type="cofactor">
    <cofactor evidence="6">
        <name>Mg(2+)</name>
        <dbReference type="ChEBI" id="CHEBI:18420"/>
    </cofactor>
</comment>
<dbReference type="InterPro" id="IPR022907">
    <property type="entry name" value="VapC_family"/>
</dbReference>
<keyword evidence="2 6" id="KW-0540">Nuclease</keyword>
<proteinExistence type="inferred from homology"/>
<keyword evidence="6" id="KW-0800">Toxin</keyword>
<reference evidence="9" key="1">
    <citation type="journal article" date="2019" name="Int. J. Syst. Evol. Microbiol.">
        <title>The Global Catalogue of Microorganisms (GCM) 10K type strain sequencing project: providing services to taxonomists for standard genome sequencing and annotation.</title>
        <authorList>
            <consortium name="The Broad Institute Genomics Platform"/>
            <consortium name="The Broad Institute Genome Sequencing Center for Infectious Disease"/>
            <person name="Wu L."/>
            <person name="Ma J."/>
        </authorList>
    </citation>
    <scope>NUCLEOTIDE SEQUENCE [LARGE SCALE GENOMIC DNA]</scope>
    <source>
        <strain evidence="9">XZYJ18</strain>
    </source>
</reference>
<feature type="binding site" evidence="6">
    <location>
        <position position="6"/>
    </location>
    <ligand>
        <name>Mg(2+)</name>
        <dbReference type="ChEBI" id="CHEBI:18420"/>
    </ligand>
</feature>
<evidence type="ECO:0000256" key="6">
    <source>
        <dbReference type="HAMAP-Rule" id="MF_00265"/>
    </source>
</evidence>
<dbReference type="InterPro" id="IPR029060">
    <property type="entry name" value="PIN-like_dom_sf"/>
</dbReference>
<dbReference type="HAMAP" id="MF_00265">
    <property type="entry name" value="VapC_Nob1"/>
    <property type="match status" value="1"/>
</dbReference>
<dbReference type="SUPFAM" id="SSF88723">
    <property type="entry name" value="PIN domain-like"/>
    <property type="match status" value="1"/>
</dbReference>
<keyword evidence="9" id="KW-1185">Reference proteome</keyword>
<evidence type="ECO:0000313" key="9">
    <source>
        <dbReference type="Proteomes" id="UP001595923"/>
    </source>
</evidence>
<evidence type="ECO:0000256" key="4">
    <source>
        <dbReference type="ARBA" id="ARBA00022801"/>
    </source>
</evidence>
<dbReference type="Pfam" id="PF01850">
    <property type="entry name" value="PIN"/>
    <property type="match status" value="1"/>
</dbReference>
<evidence type="ECO:0000313" key="8">
    <source>
        <dbReference type="EMBL" id="MFC4565361.1"/>
    </source>
</evidence>
<dbReference type="Proteomes" id="UP001595923">
    <property type="component" value="Unassembled WGS sequence"/>
</dbReference>
<organism evidence="8 9">
    <name type="scientific">Nocardiopsis mangrovi</name>
    <dbReference type="NCBI Taxonomy" id="1179818"/>
    <lineage>
        <taxon>Bacteria</taxon>
        <taxon>Bacillati</taxon>
        <taxon>Actinomycetota</taxon>
        <taxon>Actinomycetes</taxon>
        <taxon>Streptosporangiales</taxon>
        <taxon>Nocardiopsidaceae</taxon>
        <taxon>Nocardiopsis</taxon>
    </lineage>
</organism>
<keyword evidence="4 6" id="KW-0378">Hydrolase</keyword>
<accession>A0ABV9E2N4</accession>